<gene>
    <name evidence="1" type="ORF">QAD02_011900</name>
</gene>
<evidence type="ECO:0000313" key="1">
    <source>
        <dbReference type="EMBL" id="KAJ8676114.1"/>
    </source>
</evidence>
<reference evidence="1" key="1">
    <citation type="submission" date="2023-04" db="EMBL/GenBank/DDBJ databases">
        <title>A chromosome-level genome assembly of the parasitoid wasp Eretmocerus hayati.</title>
        <authorList>
            <person name="Zhong Y."/>
            <person name="Liu S."/>
            <person name="Liu Y."/>
        </authorList>
    </citation>
    <scope>NUCLEOTIDE SEQUENCE</scope>
    <source>
        <strain evidence="1">ZJU_SS_LIU_2023</strain>
    </source>
</reference>
<accession>A0ACC2P0R9</accession>
<name>A0ACC2P0R9_9HYME</name>
<evidence type="ECO:0000313" key="2">
    <source>
        <dbReference type="Proteomes" id="UP001239111"/>
    </source>
</evidence>
<protein>
    <submittedName>
        <fullName evidence="1">Uncharacterized protein</fullName>
    </submittedName>
</protein>
<dbReference type="Proteomes" id="UP001239111">
    <property type="component" value="Chromosome 2"/>
</dbReference>
<dbReference type="EMBL" id="CM056742">
    <property type="protein sequence ID" value="KAJ8676114.1"/>
    <property type="molecule type" value="Genomic_DNA"/>
</dbReference>
<organism evidence="1 2">
    <name type="scientific">Eretmocerus hayati</name>
    <dbReference type="NCBI Taxonomy" id="131215"/>
    <lineage>
        <taxon>Eukaryota</taxon>
        <taxon>Metazoa</taxon>
        <taxon>Ecdysozoa</taxon>
        <taxon>Arthropoda</taxon>
        <taxon>Hexapoda</taxon>
        <taxon>Insecta</taxon>
        <taxon>Pterygota</taxon>
        <taxon>Neoptera</taxon>
        <taxon>Endopterygota</taxon>
        <taxon>Hymenoptera</taxon>
        <taxon>Apocrita</taxon>
        <taxon>Proctotrupomorpha</taxon>
        <taxon>Chalcidoidea</taxon>
        <taxon>Aphelinidae</taxon>
        <taxon>Aphelininae</taxon>
        <taxon>Eretmocerus</taxon>
    </lineage>
</organism>
<proteinExistence type="predicted"/>
<keyword evidence="2" id="KW-1185">Reference proteome</keyword>
<comment type="caution">
    <text evidence="1">The sequence shown here is derived from an EMBL/GenBank/DDBJ whole genome shotgun (WGS) entry which is preliminary data.</text>
</comment>
<sequence>MGNDFVATPGWFDRWRNRKNIVYGKIHGKKSDANLTVVDNWLIGESPKLLIKFVFVNVESEAPTTQESSTGERFGEWMSIDEHTQTCEELTEEALCSRNALVNPYSVSVT</sequence>